<reference evidence="1 2" key="1">
    <citation type="submission" date="2016-11" db="EMBL/GenBank/DDBJ databases">
        <authorList>
            <person name="Jaros S."/>
            <person name="Januszkiewicz K."/>
            <person name="Wedrychowicz H."/>
        </authorList>
    </citation>
    <scope>NUCLEOTIDE SEQUENCE [LARGE SCALE GENOMIC DNA]</scope>
    <source>
        <strain evidence="1 2">CGMCC 4.2025</strain>
    </source>
</reference>
<dbReference type="AlphaFoldDB" id="A0A1M7FQK4"/>
<protein>
    <submittedName>
        <fullName evidence="1">Uncharacterized protein</fullName>
    </submittedName>
</protein>
<name>A0A1M7FQK4_9ACTN</name>
<dbReference type="Proteomes" id="UP000184111">
    <property type="component" value="Unassembled WGS sequence"/>
</dbReference>
<sequence length="183" mass="18738">MGEERTSDAAPDPASAIRRRLALFRTERDPRYLTDRRADAELAAAMTATVRAGRAGETECDVATLAELTRFRFWRGVVSGTAPGQVEADDAVGFFLGLRQTSPDLTAVTNGLGGSRAGLPGSGGTGLGNPAVVYEAVVLDVTCSCGLAHPPREPGATDAGAGGCGVSFRIELAAGHGPDGGRP</sequence>
<dbReference type="EMBL" id="FRBI01000008">
    <property type="protein sequence ID" value="SHM06402.1"/>
    <property type="molecule type" value="Genomic_DNA"/>
</dbReference>
<accession>A0A1M7FQK4</accession>
<gene>
    <name evidence="1" type="ORF">SAMN05216499_10830</name>
</gene>
<proteinExistence type="predicted"/>
<evidence type="ECO:0000313" key="1">
    <source>
        <dbReference type="EMBL" id="SHM06402.1"/>
    </source>
</evidence>
<evidence type="ECO:0000313" key="2">
    <source>
        <dbReference type="Proteomes" id="UP000184111"/>
    </source>
</evidence>
<keyword evidence="2" id="KW-1185">Reference proteome</keyword>
<organism evidence="1 2">
    <name type="scientific">Actinacidiphila paucisporea</name>
    <dbReference type="NCBI Taxonomy" id="310782"/>
    <lineage>
        <taxon>Bacteria</taxon>
        <taxon>Bacillati</taxon>
        <taxon>Actinomycetota</taxon>
        <taxon>Actinomycetes</taxon>
        <taxon>Kitasatosporales</taxon>
        <taxon>Streptomycetaceae</taxon>
        <taxon>Actinacidiphila</taxon>
    </lineage>
</organism>